<dbReference type="Proteomes" id="UP001318860">
    <property type="component" value="Unassembled WGS sequence"/>
</dbReference>
<organism evidence="3 4">
    <name type="scientific">Rehmannia glutinosa</name>
    <name type="common">Chinese foxglove</name>
    <dbReference type="NCBI Taxonomy" id="99300"/>
    <lineage>
        <taxon>Eukaryota</taxon>
        <taxon>Viridiplantae</taxon>
        <taxon>Streptophyta</taxon>
        <taxon>Embryophyta</taxon>
        <taxon>Tracheophyta</taxon>
        <taxon>Spermatophyta</taxon>
        <taxon>Magnoliopsida</taxon>
        <taxon>eudicotyledons</taxon>
        <taxon>Gunneridae</taxon>
        <taxon>Pentapetalae</taxon>
        <taxon>asterids</taxon>
        <taxon>lamiids</taxon>
        <taxon>Lamiales</taxon>
        <taxon>Orobanchaceae</taxon>
        <taxon>Rehmannieae</taxon>
        <taxon>Rehmannia</taxon>
    </lineage>
</organism>
<dbReference type="SUPFAM" id="SSF53098">
    <property type="entry name" value="Ribonuclease H-like"/>
    <property type="match status" value="1"/>
</dbReference>
<evidence type="ECO:0000259" key="1">
    <source>
        <dbReference type="Pfam" id="PF13456"/>
    </source>
</evidence>
<name>A0ABR0XSK7_REHGL</name>
<accession>A0ABR0XSK7</accession>
<dbReference type="InterPro" id="IPR012337">
    <property type="entry name" value="RNaseH-like_sf"/>
</dbReference>
<dbReference type="Pfam" id="PF13966">
    <property type="entry name" value="zf-RVT"/>
    <property type="match status" value="1"/>
</dbReference>
<feature type="domain" description="Reverse transcriptase zinc-binding" evidence="2">
    <location>
        <begin position="34"/>
        <end position="129"/>
    </location>
</feature>
<dbReference type="CDD" id="cd06222">
    <property type="entry name" value="RNase_H_like"/>
    <property type="match status" value="1"/>
</dbReference>
<dbReference type="PANTHER" id="PTHR47074">
    <property type="entry name" value="BNAC02G40300D PROTEIN"/>
    <property type="match status" value="1"/>
</dbReference>
<dbReference type="InterPro" id="IPR002156">
    <property type="entry name" value="RNaseH_domain"/>
</dbReference>
<evidence type="ECO:0008006" key="5">
    <source>
        <dbReference type="Google" id="ProtNLM"/>
    </source>
</evidence>
<dbReference type="InterPro" id="IPR026960">
    <property type="entry name" value="RVT-Znf"/>
</dbReference>
<dbReference type="Gene3D" id="3.30.420.10">
    <property type="entry name" value="Ribonuclease H-like superfamily/Ribonuclease H"/>
    <property type="match status" value="1"/>
</dbReference>
<dbReference type="Pfam" id="PF13456">
    <property type="entry name" value="RVT_3"/>
    <property type="match status" value="1"/>
</dbReference>
<dbReference type="InterPro" id="IPR052929">
    <property type="entry name" value="RNase_H-like_EbsB-rel"/>
</dbReference>
<dbReference type="EMBL" id="JABTTQ020000002">
    <property type="protein sequence ID" value="KAK6162001.1"/>
    <property type="molecule type" value="Genomic_DNA"/>
</dbReference>
<comment type="caution">
    <text evidence="3">The sequence shown here is derived from an EMBL/GenBank/DDBJ whole genome shotgun (WGS) entry which is preliminary data.</text>
</comment>
<gene>
    <name evidence="3" type="ORF">DH2020_001842</name>
</gene>
<proteinExistence type="predicted"/>
<dbReference type="PANTHER" id="PTHR47074:SF11">
    <property type="entry name" value="REVERSE TRANSCRIPTASE-LIKE PROTEIN"/>
    <property type="match status" value="1"/>
</dbReference>
<protein>
    <recommendedName>
        <fullName evidence="5">Reverse transcriptase zinc-binding domain-containing protein</fullName>
    </recommendedName>
</protein>
<dbReference type="InterPro" id="IPR036397">
    <property type="entry name" value="RNaseH_sf"/>
</dbReference>
<evidence type="ECO:0000313" key="4">
    <source>
        <dbReference type="Proteomes" id="UP001318860"/>
    </source>
</evidence>
<sequence>MFDRRDAERIMSIHISSRLPPDKRIWLHTKSGLFTVRSAYYWSKNKADEQCTKNASSSCKNTAWKQMWKLRIIPKVKHFLWRACNESLPTKNGLARRGLQIDTVCELCGEANESTTHLFLECQATLPIWYLSTLRLDLRNQAYGSFKNFLWTMLHKQSVEYVEMLSLIAWRIWLARNKWCMEKKKFDIIRILDGAQLMLMEMHKTSKSSKSESRAAARTRWTPPPIGILKMNSDVAKFNDGTVGYGFVIRDHSGDVLLAGTRREQRDGSSTAMEGLAIIFAIRSALEAGFMEFQIESDSKCLIDSIQGKGGTECSSEVVVGDVRHFAKAANCKEIFMFIGRLID</sequence>
<feature type="domain" description="RNase H type-1" evidence="1">
    <location>
        <begin position="233"/>
        <end position="328"/>
    </location>
</feature>
<keyword evidence="4" id="KW-1185">Reference proteome</keyword>
<evidence type="ECO:0000313" key="3">
    <source>
        <dbReference type="EMBL" id="KAK6162001.1"/>
    </source>
</evidence>
<dbReference type="InterPro" id="IPR044730">
    <property type="entry name" value="RNase_H-like_dom_plant"/>
</dbReference>
<evidence type="ECO:0000259" key="2">
    <source>
        <dbReference type="Pfam" id="PF13966"/>
    </source>
</evidence>
<reference evidence="3 4" key="1">
    <citation type="journal article" date="2021" name="Comput. Struct. Biotechnol. J.">
        <title>De novo genome assembly of the potent medicinal plant Rehmannia glutinosa using nanopore technology.</title>
        <authorList>
            <person name="Ma L."/>
            <person name="Dong C."/>
            <person name="Song C."/>
            <person name="Wang X."/>
            <person name="Zheng X."/>
            <person name="Niu Y."/>
            <person name="Chen S."/>
            <person name="Feng W."/>
        </authorList>
    </citation>
    <scope>NUCLEOTIDE SEQUENCE [LARGE SCALE GENOMIC DNA]</scope>
    <source>
        <strain evidence="3">DH-2019</strain>
    </source>
</reference>